<reference evidence="4 5" key="1">
    <citation type="journal article" date="2010" name="PLoS ONE">
        <title>The glycobiome of the rumen bacterium Butyrivibrio proteoclasticus B316(T) highlights adaptation to a polysaccharide-rich environment.</title>
        <authorList>
            <person name="Kelly W.J."/>
            <person name="Leahy S.C."/>
            <person name="Altermann E."/>
            <person name="Yeoman C.J."/>
            <person name="Dunne J.C."/>
            <person name="Kong Z."/>
            <person name="Pacheco D.M."/>
            <person name="Li D."/>
            <person name="Noel S.J."/>
            <person name="Moon C.D."/>
            <person name="Cookson A.L."/>
            <person name="Attwood G.T."/>
        </authorList>
    </citation>
    <scope>NUCLEOTIDE SEQUENCE [LARGE SCALE GENOMIC DNA]</scope>
    <source>
        <strain evidence="5">ATCC 51982 / DSM 14932 / B316</strain>
    </source>
</reference>
<dbReference type="Proteomes" id="UP000001299">
    <property type="component" value="Chromosome 1"/>
</dbReference>
<dbReference type="InterPro" id="IPR005216">
    <property type="entry name" value="Citrate_lyase_ligase"/>
</dbReference>
<keyword evidence="5" id="KW-1185">Reference proteome</keyword>
<dbReference type="InterPro" id="IPR013166">
    <property type="entry name" value="Citrate_lyase_ligase_C"/>
</dbReference>
<dbReference type="InterPro" id="IPR004821">
    <property type="entry name" value="Cyt_trans-like"/>
</dbReference>
<gene>
    <name evidence="4" type="ordered locus">bpr_I0463</name>
</gene>
<dbReference type="AlphaFoldDB" id="E0S010"/>
<feature type="domain" description="Citrate lyase ligase C-terminal" evidence="3">
    <location>
        <begin position="516"/>
        <end position="699"/>
    </location>
</feature>
<evidence type="ECO:0000313" key="4">
    <source>
        <dbReference type="EMBL" id="ADL33211.1"/>
    </source>
</evidence>
<keyword evidence="1" id="KW-0547">Nucleotide-binding</keyword>
<dbReference type="STRING" id="515622.bpr_I0463"/>
<dbReference type="GO" id="GO:0008771">
    <property type="term" value="F:[citrate (pro-3S)-lyase] ligase activity"/>
    <property type="evidence" value="ECO:0007669"/>
    <property type="project" value="InterPro"/>
</dbReference>
<dbReference type="GO" id="GO:0016829">
    <property type="term" value="F:lyase activity"/>
    <property type="evidence" value="ECO:0007669"/>
    <property type="project" value="UniProtKB-KW"/>
</dbReference>
<dbReference type="KEGG" id="bpb:bpr_I0463"/>
<dbReference type="GO" id="GO:0005524">
    <property type="term" value="F:ATP binding"/>
    <property type="evidence" value="ECO:0007669"/>
    <property type="project" value="UniProtKB-KW"/>
</dbReference>
<dbReference type="Gene3D" id="3.40.50.620">
    <property type="entry name" value="HUPs"/>
    <property type="match status" value="1"/>
</dbReference>
<keyword evidence="4" id="KW-0456">Lyase</keyword>
<proteinExistence type="predicted"/>
<keyword evidence="4" id="KW-0436">Ligase</keyword>
<dbReference type="HOGENOM" id="CLU_389661_0_0_9"/>
<protein>
    <submittedName>
        <fullName evidence="4">Citrate lyase ligase domain-containing protein</fullName>
    </submittedName>
</protein>
<dbReference type="SMART" id="SM00764">
    <property type="entry name" value="Citrate_ly_lig"/>
    <property type="match status" value="1"/>
</dbReference>
<dbReference type="PANTHER" id="PTHR40599">
    <property type="entry name" value="[CITRATE [PRO-3S]-LYASE] LIGASE"/>
    <property type="match status" value="1"/>
</dbReference>
<dbReference type="NCBIfam" id="TIGR00125">
    <property type="entry name" value="cyt_tran_rel"/>
    <property type="match status" value="1"/>
</dbReference>
<sequence length="708" mass="80804">MLDRYKGIKKENIYKLKWYMDHFGLKEVVLCPISAKEKVIFTYIRLFLKMSGIQVKTSSINSLRKNHSMDNAVKNYAASEDKSSILFVSEDEGLKAVAQNGFNGLSTEDFARMFMLEKERLVPKTQVYNTLENCYSSLCIVGDCAFAGEMKEYYAGNKNIDVRLLGRDSVSFSDGIYRLDVAESNDELVMIMDPMPQFPLFYGNSEHEANVFFANNMFRSFYKPVETYRRDIDNILKLLIDKGVTVVTVCSADYADFKGDQELVATIESWDKLRHKDSEAFNKKRHEARGTTHLLPNQRNLIHSYDKGFSQMYGNGEYINFLNGFRVTSGNRVGAHNDIYMFGACVVRDLGADDDHTLASLIKKEIGSEYNVQNYGSEIHATNLIMRTLDYKPGDVIIWWSLDNIKKIKHKIPRVHYCDLTPAYKRVPELHKHIFDDINHYDMTVKNEVVKEIVATVRSAVCVDRSSSENRQSKADVISFGPEHKRIPGKELLTDPQLLKCLDEMAVNKVESPGKKGAIVMNCNPFTLGHRYLIETAAGMVDHLYVFVVEEDKSIFKFSDRLEMVKQGTADLSNVSVLPSGRFILSSQTLPGYFTKAEFKDAYLNASDDLEFFMQIASALDITVRFVGEEPIDQYTRQYNDSMRNTLPKYGFEFIEIPRKTVASGSDVVISASRVRKLLEERDYAGVKEIVPETTYNYLGDKLDMIKE</sequence>
<accession>E0S010</accession>
<name>E0S010_BUTPB</name>
<dbReference type="PANTHER" id="PTHR40599:SF1">
    <property type="entry name" value="[CITRATE [PRO-3S]-LYASE] LIGASE"/>
    <property type="match status" value="1"/>
</dbReference>
<organism evidence="4 5">
    <name type="scientific">Butyrivibrio proteoclasticus (strain ATCC 51982 / DSM 14932 / B316)</name>
    <name type="common">Clostridium proteoclasticum</name>
    <dbReference type="NCBI Taxonomy" id="515622"/>
    <lineage>
        <taxon>Bacteria</taxon>
        <taxon>Bacillati</taxon>
        <taxon>Bacillota</taxon>
        <taxon>Clostridia</taxon>
        <taxon>Lachnospirales</taxon>
        <taxon>Lachnospiraceae</taxon>
        <taxon>Butyrivibrio</taxon>
    </lineage>
</organism>
<dbReference type="SUPFAM" id="SSF52374">
    <property type="entry name" value="Nucleotidylyl transferase"/>
    <property type="match status" value="1"/>
</dbReference>
<evidence type="ECO:0000256" key="1">
    <source>
        <dbReference type="ARBA" id="ARBA00022741"/>
    </source>
</evidence>
<evidence type="ECO:0000256" key="2">
    <source>
        <dbReference type="ARBA" id="ARBA00022840"/>
    </source>
</evidence>
<evidence type="ECO:0000313" key="5">
    <source>
        <dbReference type="Proteomes" id="UP000001299"/>
    </source>
</evidence>
<dbReference type="EMBL" id="CP001810">
    <property type="protein sequence ID" value="ADL33211.1"/>
    <property type="molecule type" value="Genomic_DNA"/>
</dbReference>
<dbReference type="RefSeq" id="WP_013279868.1">
    <property type="nucleotide sequence ID" value="NC_014387.1"/>
</dbReference>
<evidence type="ECO:0000259" key="3">
    <source>
        <dbReference type="SMART" id="SM00764"/>
    </source>
</evidence>
<dbReference type="Pfam" id="PF08218">
    <property type="entry name" value="Citrate_ly_lig"/>
    <property type="match status" value="1"/>
</dbReference>
<dbReference type="eggNOG" id="COG3053">
    <property type="taxonomic scope" value="Bacteria"/>
</dbReference>
<keyword evidence="2" id="KW-0067">ATP-binding</keyword>
<dbReference type="InterPro" id="IPR014729">
    <property type="entry name" value="Rossmann-like_a/b/a_fold"/>
</dbReference>